<dbReference type="PANTHER" id="PTHR15394:SF3">
    <property type="entry name" value="SERINE HYDROLASE RBBP9"/>
    <property type="match status" value="1"/>
</dbReference>
<comment type="caution">
    <text evidence="1">The sequence shown here is derived from an EMBL/GenBank/DDBJ whole genome shotgun (WGS) entry which is preliminary data.</text>
</comment>
<sequence length="154" mass="17212">MPNSEEPKIEIWVPFLAKLVDQADENTYFVGHSIGCQAILRYVGQLRKPIGGIVCIAGFFRLLHLTTDEEKEIAKPWLESLMDYDKIKQNASKIIAIFSDDDPDVDLGDKELFGKRLGAHTYVEHKKGHFSDDAGVKKLPSALDAVLEISGEKI</sequence>
<evidence type="ECO:0008006" key="3">
    <source>
        <dbReference type="Google" id="ProtNLM"/>
    </source>
</evidence>
<dbReference type="PANTHER" id="PTHR15394">
    <property type="entry name" value="SERINE HYDROLASE RBBP9"/>
    <property type="match status" value="1"/>
</dbReference>
<dbReference type="GO" id="GO:0016787">
    <property type="term" value="F:hydrolase activity"/>
    <property type="evidence" value="ECO:0007669"/>
    <property type="project" value="InterPro"/>
</dbReference>
<dbReference type="InterPro" id="IPR029058">
    <property type="entry name" value="AB_hydrolase_fold"/>
</dbReference>
<dbReference type="AlphaFoldDB" id="A0A2H0TEQ0"/>
<evidence type="ECO:0000313" key="1">
    <source>
        <dbReference type="EMBL" id="PIR70020.1"/>
    </source>
</evidence>
<organism evidence="1 2">
    <name type="scientific">Candidatus Niyogibacteria bacterium CG10_big_fil_rev_8_21_14_0_10_42_19</name>
    <dbReference type="NCBI Taxonomy" id="1974725"/>
    <lineage>
        <taxon>Bacteria</taxon>
        <taxon>Candidatus Niyogiibacteriota</taxon>
    </lineage>
</organism>
<dbReference type="Pfam" id="PF06821">
    <property type="entry name" value="Ser_hydrolase"/>
    <property type="match status" value="1"/>
</dbReference>
<dbReference type="SUPFAM" id="SSF53474">
    <property type="entry name" value="alpha/beta-Hydrolases"/>
    <property type="match status" value="1"/>
</dbReference>
<protein>
    <recommendedName>
        <fullName evidence="3">Serine hydrolase FSH domain-containing protein</fullName>
    </recommendedName>
</protein>
<dbReference type="Gene3D" id="3.40.50.1820">
    <property type="entry name" value="alpha/beta hydrolase"/>
    <property type="match status" value="1"/>
</dbReference>
<gene>
    <name evidence="1" type="ORF">COU46_03745</name>
</gene>
<dbReference type="EMBL" id="PFCN01000042">
    <property type="protein sequence ID" value="PIR70020.1"/>
    <property type="molecule type" value="Genomic_DNA"/>
</dbReference>
<dbReference type="InterPro" id="IPR010662">
    <property type="entry name" value="RBBP9/YdeN"/>
</dbReference>
<accession>A0A2H0TEQ0</accession>
<reference evidence="2" key="1">
    <citation type="submission" date="2017-09" db="EMBL/GenBank/DDBJ databases">
        <title>Depth-based differentiation of microbial function through sediment-hosted aquifers and enrichment of novel symbionts in the deep terrestrial subsurface.</title>
        <authorList>
            <person name="Probst A.J."/>
            <person name="Ladd B."/>
            <person name="Jarett J.K."/>
            <person name="Geller-Mcgrath D.E."/>
            <person name="Sieber C.M.K."/>
            <person name="Emerson J.B."/>
            <person name="Anantharaman K."/>
            <person name="Thomas B.C."/>
            <person name="Malmstrom R."/>
            <person name="Stieglmeier M."/>
            <person name="Klingl A."/>
            <person name="Woyke T."/>
            <person name="Ryan C.M."/>
            <person name="Banfield J.F."/>
        </authorList>
    </citation>
    <scope>NUCLEOTIDE SEQUENCE [LARGE SCALE GENOMIC DNA]</scope>
</reference>
<proteinExistence type="predicted"/>
<dbReference type="Proteomes" id="UP000229383">
    <property type="component" value="Unassembled WGS sequence"/>
</dbReference>
<evidence type="ECO:0000313" key="2">
    <source>
        <dbReference type="Proteomes" id="UP000229383"/>
    </source>
</evidence>
<name>A0A2H0TEQ0_9BACT</name>